<feature type="chain" id="PRO_5046790365" evidence="9">
    <location>
        <begin position="24"/>
        <end position="352"/>
    </location>
</feature>
<dbReference type="Pfam" id="PF13379">
    <property type="entry name" value="NMT1_2"/>
    <property type="match status" value="1"/>
</dbReference>
<dbReference type="InterPro" id="IPR010067">
    <property type="entry name" value="ABC_SsuA_sub-bd"/>
</dbReference>
<organism evidence="10 11">
    <name type="scientific">Polymorphospora lycopeni</name>
    <dbReference type="NCBI Taxonomy" id="3140240"/>
    <lineage>
        <taxon>Bacteria</taxon>
        <taxon>Bacillati</taxon>
        <taxon>Actinomycetota</taxon>
        <taxon>Actinomycetes</taxon>
        <taxon>Micromonosporales</taxon>
        <taxon>Micromonosporaceae</taxon>
        <taxon>Polymorphospora</taxon>
    </lineage>
</organism>
<proteinExistence type="inferred from homology"/>
<dbReference type="Proteomes" id="UP001582793">
    <property type="component" value="Unassembled WGS sequence"/>
</dbReference>
<evidence type="ECO:0000256" key="4">
    <source>
        <dbReference type="ARBA" id="ARBA00022448"/>
    </source>
</evidence>
<keyword evidence="11" id="KW-1185">Reference proteome</keyword>
<dbReference type="InterPro" id="IPR044527">
    <property type="entry name" value="NrtA/CpmA_ABC-bd_dom"/>
</dbReference>
<keyword evidence="4" id="KW-0813">Transport</keyword>
<accession>A0ABV5D0Y7</accession>
<dbReference type="PANTHER" id="PTHR30024:SF47">
    <property type="entry name" value="TAURINE-BINDING PERIPLASMIC PROTEIN"/>
    <property type="match status" value="1"/>
</dbReference>
<evidence type="ECO:0000313" key="11">
    <source>
        <dbReference type="Proteomes" id="UP001582793"/>
    </source>
</evidence>
<protein>
    <submittedName>
        <fullName evidence="10">ABC transporter substrate-binding protein</fullName>
    </submittedName>
</protein>
<dbReference type="CDD" id="cd13553">
    <property type="entry name" value="PBP2_NrtA_CpmA_like"/>
    <property type="match status" value="1"/>
</dbReference>
<sequence>MTPRSIRLLAATAAAILATTALAACGGDSEGSGAAATKLRLGYFPNITHAPALVGVQNGIFAEKLGDTTLETTTFNAGPSAIEALFSGAIDATYIGPNPAINGWAQSKGSALHVIAGTTSGGAALVVKPEITSVQDLRGKKIATPQLGNTQDVALRYWLKQQGLNADTQGGGDVSILPTPNSEIITGYGSGALDGAWVPEPHLSRLIIEHGAKVLKDEKEEWPGGEFVTTHLIVSKKFLDANPETVKKLLEGHIAAVDYVNTNRDAAATAANEHLKALSGSALKDDILAASFANLTFTVDPIAPSLYGSAKHAEEVGLLDPVDLAGIYHLGPLNELLKAGGKPEVSGEGTAS</sequence>
<dbReference type="PROSITE" id="PS51257">
    <property type="entry name" value="PROKAR_LIPOPROTEIN"/>
    <property type="match status" value="1"/>
</dbReference>
<evidence type="ECO:0000256" key="5">
    <source>
        <dbReference type="ARBA" id="ARBA00022475"/>
    </source>
</evidence>
<evidence type="ECO:0000256" key="9">
    <source>
        <dbReference type="SAM" id="SignalP"/>
    </source>
</evidence>
<dbReference type="RefSeq" id="WP_364206199.1">
    <property type="nucleotide sequence ID" value="NZ_JBCGDC010000160.1"/>
</dbReference>
<evidence type="ECO:0000313" key="10">
    <source>
        <dbReference type="EMBL" id="MFB6397684.1"/>
    </source>
</evidence>
<dbReference type="SUPFAM" id="SSF53850">
    <property type="entry name" value="Periplasmic binding protein-like II"/>
    <property type="match status" value="1"/>
</dbReference>
<evidence type="ECO:0000256" key="2">
    <source>
        <dbReference type="ARBA" id="ARBA00004533"/>
    </source>
</evidence>
<evidence type="ECO:0000256" key="3">
    <source>
        <dbReference type="ARBA" id="ARBA00010742"/>
    </source>
</evidence>
<feature type="signal peptide" evidence="9">
    <location>
        <begin position="1"/>
        <end position="23"/>
    </location>
</feature>
<dbReference type="PANTHER" id="PTHR30024">
    <property type="entry name" value="ALIPHATIC SULFONATES-BINDING PROTEIN-RELATED"/>
    <property type="match status" value="1"/>
</dbReference>
<evidence type="ECO:0000256" key="8">
    <source>
        <dbReference type="ARBA" id="ARBA00023136"/>
    </source>
</evidence>
<keyword evidence="8" id="KW-0472">Membrane</keyword>
<dbReference type="EMBL" id="JBCGDC010000160">
    <property type="protein sequence ID" value="MFB6397684.1"/>
    <property type="molecule type" value="Genomic_DNA"/>
</dbReference>
<gene>
    <name evidence="10" type="ORF">AAFH96_32015</name>
</gene>
<evidence type="ECO:0000256" key="7">
    <source>
        <dbReference type="ARBA" id="ARBA00022729"/>
    </source>
</evidence>
<comment type="similarity">
    <text evidence="3">Belongs to the bacterial solute-binding protein SsuA/TauA family.</text>
</comment>
<keyword evidence="7 9" id="KW-0732">Signal</keyword>
<dbReference type="Gene3D" id="3.40.190.10">
    <property type="entry name" value="Periplasmic binding protein-like II"/>
    <property type="match status" value="2"/>
</dbReference>
<evidence type="ECO:0000256" key="1">
    <source>
        <dbReference type="ARBA" id="ARBA00004418"/>
    </source>
</evidence>
<reference evidence="10 11" key="1">
    <citation type="submission" date="2024-04" db="EMBL/GenBank/DDBJ databases">
        <title>Polymorphospora sp. isolated from Baiyangdian Lake in Xiong'an New Area.</title>
        <authorList>
            <person name="Zhang X."/>
            <person name="Liu J."/>
        </authorList>
    </citation>
    <scope>NUCLEOTIDE SEQUENCE [LARGE SCALE GENOMIC DNA]</scope>
    <source>
        <strain evidence="10 11">2-325</strain>
    </source>
</reference>
<comment type="caution">
    <text evidence="10">The sequence shown here is derived from an EMBL/GenBank/DDBJ whole genome shotgun (WGS) entry which is preliminary data.</text>
</comment>
<evidence type="ECO:0000256" key="6">
    <source>
        <dbReference type="ARBA" id="ARBA00022519"/>
    </source>
</evidence>
<keyword evidence="6" id="KW-0997">Cell inner membrane</keyword>
<comment type="subcellular location">
    <subcellularLocation>
        <location evidence="2">Cell inner membrane</location>
    </subcellularLocation>
    <subcellularLocation>
        <location evidence="1">Periplasm</location>
    </subcellularLocation>
</comment>
<name>A0ABV5D0Y7_9ACTN</name>
<dbReference type="NCBIfam" id="TIGR01728">
    <property type="entry name" value="SsuA_fam"/>
    <property type="match status" value="1"/>
</dbReference>
<keyword evidence="5" id="KW-1003">Cell membrane</keyword>